<dbReference type="PRINTS" id="PR01840">
    <property type="entry name" value="TATCFAMILY"/>
</dbReference>
<dbReference type="GO" id="GO:0009977">
    <property type="term" value="F:proton motive force dependent protein transmembrane transporter activity"/>
    <property type="evidence" value="ECO:0007669"/>
    <property type="project" value="TreeGrafter"/>
</dbReference>
<proteinExistence type="inferred from homology"/>
<dbReference type="RefSeq" id="WP_201430961.1">
    <property type="nucleotide sequence ID" value="NZ_JAEQBW010000003.1"/>
</dbReference>
<feature type="transmembrane region" description="Helical" evidence="5">
    <location>
        <begin position="219"/>
        <end position="237"/>
    </location>
</feature>
<evidence type="ECO:0000256" key="5">
    <source>
        <dbReference type="HAMAP-Rule" id="MF_00902"/>
    </source>
</evidence>
<comment type="function">
    <text evidence="5">Part of the twin-arginine translocation (Tat) system that transports large folded proteins containing a characteristic twin-arginine motif in their signal peptide across membranes.</text>
</comment>
<dbReference type="GO" id="GO:0043953">
    <property type="term" value="P:protein transport by the Tat complex"/>
    <property type="evidence" value="ECO:0007669"/>
    <property type="project" value="UniProtKB-UniRule"/>
</dbReference>
<keyword evidence="4 5" id="KW-0472">Membrane</keyword>
<name>A0A934WYR5_9BACT</name>
<gene>
    <name evidence="5 6" type="primary">tatC</name>
    <name evidence="6" type="ORF">JKA74_09580</name>
</gene>
<evidence type="ECO:0000256" key="4">
    <source>
        <dbReference type="ARBA" id="ARBA00023136"/>
    </source>
</evidence>
<dbReference type="Proteomes" id="UP000611723">
    <property type="component" value="Unassembled WGS sequence"/>
</dbReference>
<comment type="caution">
    <text evidence="6">The sequence shown here is derived from an EMBL/GenBank/DDBJ whole genome shotgun (WGS) entry which is preliminary data.</text>
</comment>
<feature type="transmembrane region" description="Helical" evidence="5">
    <location>
        <begin position="178"/>
        <end position="198"/>
    </location>
</feature>
<keyword evidence="7" id="KW-1185">Reference proteome</keyword>
<dbReference type="GO" id="GO:0033281">
    <property type="term" value="C:TAT protein transport complex"/>
    <property type="evidence" value="ECO:0007669"/>
    <property type="project" value="UniProtKB-UniRule"/>
</dbReference>
<evidence type="ECO:0000313" key="6">
    <source>
        <dbReference type="EMBL" id="MBK6265290.1"/>
    </source>
</evidence>
<organism evidence="6 7">
    <name type="scientific">Marivirga aurantiaca</name>
    <dbReference type="NCBI Taxonomy" id="2802615"/>
    <lineage>
        <taxon>Bacteria</taxon>
        <taxon>Pseudomonadati</taxon>
        <taxon>Bacteroidota</taxon>
        <taxon>Cytophagia</taxon>
        <taxon>Cytophagales</taxon>
        <taxon>Marivirgaceae</taxon>
        <taxon>Marivirga</taxon>
    </lineage>
</organism>
<protein>
    <recommendedName>
        <fullName evidence="5">Sec-independent protein translocase protein TatC</fullName>
    </recommendedName>
</protein>
<feature type="transmembrane region" description="Helical" evidence="5">
    <location>
        <begin position="27"/>
        <end position="50"/>
    </location>
</feature>
<dbReference type="InterPro" id="IPR002033">
    <property type="entry name" value="TatC"/>
</dbReference>
<keyword evidence="2 5" id="KW-0812">Transmembrane</keyword>
<accession>A0A934WYR5</accession>
<comment type="subunit">
    <text evidence="5">Forms a complex with TatA.</text>
</comment>
<dbReference type="PANTHER" id="PTHR30371">
    <property type="entry name" value="SEC-INDEPENDENT PROTEIN TRANSLOCASE PROTEIN TATC"/>
    <property type="match status" value="1"/>
</dbReference>
<feature type="transmembrane region" description="Helical" evidence="5">
    <location>
        <begin position="94"/>
        <end position="115"/>
    </location>
</feature>
<feature type="transmembrane region" description="Helical" evidence="5">
    <location>
        <begin position="243"/>
        <end position="264"/>
    </location>
</feature>
<evidence type="ECO:0000256" key="1">
    <source>
        <dbReference type="ARBA" id="ARBA00004141"/>
    </source>
</evidence>
<keyword evidence="5" id="KW-0653">Protein transport</keyword>
<keyword evidence="3 5" id="KW-1133">Transmembrane helix</keyword>
<sequence length="281" mass="32019">MPADQPQAEMSFLDHLEAFRWHIVRSFAAIVVLSVVAFASKEFVFGTLILGPSRADFWFYQMACQFGKTIANSTAFCIEELPFIIQSRKMTGQFTMHITSSIVVGIIVAFPYFFWEMWRFISPALYKNEKQYTRGATFFVTLLFMSGVLFGYYIVTPISVNFLANYQVDPSVLNEFDITSYVSTVTMLVLACGLMFQLPMVIYFLTKAGILNPGLLRKYRKHSIVVILVIGAFVTPPDPISQLLISLPLMLLYEMSIYISTIVYRKNQKKEVALQKKSDNS</sequence>
<dbReference type="PANTHER" id="PTHR30371:SF0">
    <property type="entry name" value="SEC-INDEPENDENT PROTEIN TRANSLOCASE PROTEIN TATC, CHLOROPLASTIC-RELATED"/>
    <property type="match status" value="1"/>
</dbReference>
<comment type="subcellular location">
    <subcellularLocation>
        <location evidence="5">Cell membrane</location>
        <topology evidence="5">Multi-pass membrane protein</topology>
    </subcellularLocation>
    <subcellularLocation>
        <location evidence="1">Membrane</location>
        <topology evidence="1">Multi-pass membrane protein</topology>
    </subcellularLocation>
</comment>
<keyword evidence="5" id="KW-1003">Cell membrane</keyword>
<dbReference type="HAMAP" id="MF_00902">
    <property type="entry name" value="TatC"/>
    <property type="match status" value="1"/>
</dbReference>
<keyword evidence="5" id="KW-0813">Transport</keyword>
<dbReference type="Pfam" id="PF00902">
    <property type="entry name" value="TatC"/>
    <property type="match status" value="1"/>
</dbReference>
<evidence type="ECO:0000313" key="7">
    <source>
        <dbReference type="Proteomes" id="UP000611723"/>
    </source>
</evidence>
<dbReference type="GO" id="GO:0065002">
    <property type="term" value="P:intracellular protein transmembrane transport"/>
    <property type="evidence" value="ECO:0007669"/>
    <property type="project" value="TreeGrafter"/>
</dbReference>
<keyword evidence="5" id="KW-0811">Translocation</keyword>
<feature type="transmembrane region" description="Helical" evidence="5">
    <location>
        <begin position="136"/>
        <end position="158"/>
    </location>
</feature>
<evidence type="ECO:0000256" key="2">
    <source>
        <dbReference type="ARBA" id="ARBA00022692"/>
    </source>
</evidence>
<reference evidence="6" key="1">
    <citation type="submission" date="2021-01" db="EMBL/GenBank/DDBJ databases">
        <title>Marivirga aurantiaca sp. nov., isolated from intertidal surface sediments.</title>
        <authorList>
            <person name="Zhang M."/>
        </authorList>
    </citation>
    <scope>NUCLEOTIDE SEQUENCE</scope>
    <source>
        <strain evidence="6">S37H4</strain>
    </source>
</reference>
<dbReference type="NCBIfam" id="TIGR00945">
    <property type="entry name" value="tatC"/>
    <property type="match status" value="1"/>
</dbReference>
<dbReference type="AlphaFoldDB" id="A0A934WYR5"/>
<dbReference type="EMBL" id="JAEQBW010000003">
    <property type="protein sequence ID" value="MBK6265290.1"/>
    <property type="molecule type" value="Genomic_DNA"/>
</dbReference>
<evidence type="ECO:0000256" key="3">
    <source>
        <dbReference type="ARBA" id="ARBA00022989"/>
    </source>
</evidence>
<comment type="similarity">
    <text evidence="5">Belongs to the TatC family.</text>
</comment>